<comment type="caution">
    <text evidence="3">The sequence shown here is derived from an EMBL/GenBank/DDBJ whole genome shotgun (WGS) entry which is preliminary data.</text>
</comment>
<sequence length="594" mass="66986">MHLHSRCLPRPSASSPLDNRAHPMANTSQTPDLEGLHREIHDIAKQMRVMNENNACLIQLLVATNLPPPVAPPIPKIEQSHRSHCLRDDHSQNHSTGRGRRGRRQLPSPRRERSSSLSESKSSGQNPKVEGEEVRRRGRSPRHNNQGSSDEVMCKAFSATFKGSARSWFRKLAPGTIDSFRDLSRLFVANFMSYRVRQKNASHLFTIHQKELISILPRRSWSKPNEGGREGMTRERIQKLDEQTNGMRRGIISQTGNQGDKPTIDAFVPHLALPSWYCLPSTLPSPKDYFQLKEQIADLIKKGCLRKYVVDRLPPNLPEGRYGANRPNSGDIQVIHGGFKLGGCSSSSRKRHAKNASRRADEEIYNISSSAVDILPPITFSNDDLKAFDKMKIGMDKLYPFHTPLVRFGGNMTHPLGWIKLPVTLGMEPYQTTVWQVFMVVDCPSPYNAILDCPTLGGTRAITSTYHLKMKFPTSIGVGEITDDEMEALRDEVEQITFADPRKIKNTKPLEEVAPISIHSDYPDRHIMIGTELANKLRSALTNFLKINFDIFAWSQGDVPGIDPQIDTSGVSSQPKHWDRRLSFSGKRRPDMDE</sequence>
<name>A0A7J0FZB2_9ERIC</name>
<dbReference type="PANTHER" id="PTHR33240:SF15">
    <property type="entry name" value="GAG-PRO-LIKE PROTEIN"/>
    <property type="match status" value="1"/>
</dbReference>
<proteinExistence type="predicted"/>
<feature type="region of interest" description="Disordered" evidence="1">
    <location>
        <begin position="566"/>
        <end position="594"/>
    </location>
</feature>
<keyword evidence="4" id="KW-1185">Reference proteome</keyword>
<dbReference type="EMBL" id="BJWL01000016">
    <property type="protein sequence ID" value="GFZ03490.1"/>
    <property type="molecule type" value="Genomic_DNA"/>
</dbReference>
<evidence type="ECO:0000256" key="1">
    <source>
        <dbReference type="SAM" id="MobiDB-lite"/>
    </source>
</evidence>
<feature type="region of interest" description="Disordered" evidence="1">
    <location>
        <begin position="1"/>
        <end position="35"/>
    </location>
</feature>
<feature type="region of interest" description="Disordered" evidence="1">
    <location>
        <begin position="72"/>
        <end position="151"/>
    </location>
</feature>
<feature type="compositionally biased region" description="Basic and acidic residues" evidence="1">
    <location>
        <begin position="78"/>
        <end position="92"/>
    </location>
</feature>
<evidence type="ECO:0000313" key="4">
    <source>
        <dbReference type="Proteomes" id="UP000585474"/>
    </source>
</evidence>
<accession>A0A7J0FZB2</accession>
<feature type="compositionally biased region" description="Low complexity" evidence="1">
    <location>
        <begin position="115"/>
        <end position="125"/>
    </location>
</feature>
<dbReference type="AlphaFoldDB" id="A0A7J0FZB2"/>
<evidence type="ECO:0000313" key="3">
    <source>
        <dbReference type="EMBL" id="GFZ03490.1"/>
    </source>
</evidence>
<dbReference type="Pfam" id="PF03732">
    <property type="entry name" value="Retrotrans_gag"/>
    <property type="match status" value="1"/>
</dbReference>
<feature type="domain" description="Retrotransposon gag" evidence="2">
    <location>
        <begin position="156"/>
        <end position="210"/>
    </location>
</feature>
<organism evidence="3 4">
    <name type="scientific">Actinidia rufa</name>
    <dbReference type="NCBI Taxonomy" id="165716"/>
    <lineage>
        <taxon>Eukaryota</taxon>
        <taxon>Viridiplantae</taxon>
        <taxon>Streptophyta</taxon>
        <taxon>Embryophyta</taxon>
        <taxon>Tracheophyta</taxon>
        <taxon>Spermatophyta</taxon>
        <taxon>Magnoliopsida</taxon>
        <taxon>eudicotyledons</taxon>
        <taxon>Gunneridae</taxon>
        <taxon>Pentapetalae</taxon>
        <taxon>asterids</taxon>
        <taxon>Ericales</taxon>
        <taxon>Actinidiaceae</taxon>
        <taxon>Actinidia</taxon>
    </lineage>
</organism>
<protein>
    <recommendedName>
        <fullName evidence="2">Retrotransposon gag domain-containing protein</fullName>
    </recommendedName>
</protein>
<feature type="compositionally biased region" description="Polar residues" evidence="1">
    <location>
        <begin position="566"/>
        <end position="575"/>
    </location>
</feature>
<dbReference type="Proteomes" id="UP000585474">
    <property type="component" value="Unassembled WGS sequence"/>
</dbReference>
<reference evidence="3 4" key="1">
    <citation type="submission" date="2019-07" db="EMBL/GenBank/DDBJ databases">
        <title>De Novo Assembly of kiwifruit Actinidia rufa.</title>
        <authorList>
            <person name="Sugita-Konishi S."/>
            <person name="Sato K."/>
            <person name="Mori E."/>
            <person name="Abe Y."/>
            <person name="Kisaki G."/>
            <person name="Hamano K."/>
            <person name="Suezawa K."/>
            <person name="Otani M."/>
            <person name="Fukuda T."/>
            <person name="Manabe T."/>
            <person name="Gomi K."/>
            <person name="Tabuchi M."/>
            <person name="Akimitsu K."/>
            <person name="Kataoka I."/>
        </authorList>
    </citation>
    <scope>NUCLEOTIDE SEQUENCE [LARGE SCALE GENOMIC DNA]</scope>
    <source>
        <strain evidence="4">cv. Fuchu</strain>
    </source>
</reference>
<gene>
    <name evidence="3" type="ORF">Acr_16g0001140</name>
</gene>
<evidence type="ECO:0000259" key="2">
    <source>
        <dbReference type="Pfam" id="PF03732"/>
    </source>
</evidence>
<dbReference type="PANTHER" id="PTHR33240">
    <property type="entry name" value="OS08G0508500 PROTEIN"/>
    <property type="match status" value="1"/>
</dbReference>
<dbReference type="InterPro" id="IPR005162">
    <property type="entry name" value="Retrotrans_gag_dom"/>
</dbReference>
<feature type="compositionally biased region" description="Basic and acidic residues" evidence="1">
    <location>
        <begin position="576"/>
        <end position="594"/>
    </location>
</feature>